<organism evidence="1 2">
    <name type="scientific">Cellulomonas composti</name>
    <dbReference type="NCBI Taxonomy" id="266130"/>
    <lineage>
        <taxon>Bacteria</taxon>
        <taxon>Bacillati</taxon>
        <taxon>Actinomycetota</taxon>
        <taxon>Actinomycetes</taxon>
        <taxon>Micrococcales</taxon>
        <taxon>Cellulomonadaceae</taxon>
        <taxon>Cellulomonas</taxon>
    </lineage>
</organism>
<gene>
    <name evidence="1" type="ORF">CCO02nite_17200</name>
</gene>
<evidence type="ECO:0000313" key="1">
    <source>
        <dbReference type="EMBL" id="GEL95062.1"/>
    </source>
</evidence>
<evidence type="ECO:0008006" key="3">
    <source>
        <dbReference type="Google" id="ProtNLM"/>
    </source>
</evidence>
<evidence type="ECO:0000313" key="2">
    <source>
        <dbReference type="Proteomes" id="UP000321720"/>
    </source>
</evidence>
<dbReference type="EMBL" id="BJWG01000006">
    <property type="protein sequence ID" value="GEL95062.1"/>
    <property type="molecule type" value="Genomic_DNA"/>
</dbReference>
<proteinExistence type="predicted"/>
<accession>A0A511JAP7</accession>
<reference evidence="1 2" key="1">
    <citation type="submission" date="2019-07" db="EMBL/GenBank/DDBJ databases">
        <title>Whole genome shotgun sequence of Cellulomonas composti NBRC 100758.</title>
        <authorList>
            <person name="Hosoyama A."/>
            <person name="Uohara A."/>
            <person name="Ohji S."/>
            <person name="Ichikawa N."/>
        </authorList>
    </citation>
    <scope>NUCLEOTIDE SEQUENCE [LARGE SCALE GENOMIC DNA]</scope>
    <source>
        <strain evidence="1 2">NBRC 100758</strain>
    </source>
</reference>
<name>A0A511JAP7_9CELL</name>
<sequence length="181" mass="18658">MTDDGTLPDDDPAAFLDDVARAVAESGRDVTLDPVQLTLDVGDADGIRVLVVVRPVARAVSLWAVLPDEVPAATRATVGELVLRAADDQLGAVLELDLDRGTVSARHALLFGEEPLDAGVLTSLVGAALDEVEEVAARYAGAVADVAAGTIGPREAAAAVRTAQVEELTQLLADVERTIGS</sequence>
<protein>
    <recommendedName>
        <fullName evidence="3">YbjN domain-containing protein</fullName>
    </recommendedName>
</protein>
<comment type="caution">
    <text evidence="1">The sequence shown here is derived from an EMBL/GenBank/DDBJ whole genome shotgun (WGS) entry which is preliminary data.</text>
</comment>
<keyword evidence="2" id="KW-1185">Reference proteome</keyword>
<dbReference type="Proteomes" id="UP000321720">
    <property type="component" value="Unassembled WGS sequence"/>
</dbReference>
<dbReference type="RefSeq" id="WP_186812636.1">
    <property type="nucleotide sequence ID" value="NZ_BJWG01000006.1"/>
</dbReference>
<dbReference type="AlphaFoldDB" id="A0A511JAP7"/>